<dbReference type="Pfam" id="PF02705">
    <property type="entry name" value="K_trans"/>
    <property type="match status" value="1"/>
</dbReference>
<proteinExistence type="predicted"/>
<accession>A0A9P8YF70</accession>
<evidence type="ECO:0000256" key="10">
    <source>
        <dbReference type="SAM" id="Phobius"/>
    </source>
</evidence>
<feature type="transmembrane region" description="Helical" evidence="10">
    <location>
        <begin position="451"/>
        <end position="470"/>
    </location>
</feature>
<keyword evidence="2" id="KW-0813">Transport</keyword>
<evidence type="ECO:0000259" key="11">
    <source>
        <dbReference type="Pfam" id="PF02705"/>
    </source>
</evidence>
<keyword evidence="4 10" id="KW-0812">Transmembrane</keyword>
<feature type="region of interest" description="Disordered" evidence="9">
    <location>
        <begin position="691"/>
        <end position="710"/>
    </location>
</feature>
<dbReference type="GO" id="GO:0016020">
    <property type="term" value="C:membrane"/>
    <property type="evidence" value="ECO:0007669"/>
    <property type="project" value="UniProtKB-SubCell"/>
</dbReference>
<dbReference type="EMBL" id="JAGTJQ010000003">
    <property type="protein sequence ID" value="KAH7035846.1"/>
    <property type="molecule type" value="Genomic_DNA"/>
</dbReference>
<feature type="region of interest" description="Disordered" evidence="9">
    <location>
        <begin position="1"/>
        <end position="54"/>
    </location>
</feature>
<feature type="domain" description="K+ potassium transporter integral membrane" evidence="11">
    <location>
        <begin position="87"/>
        <end position="571"/>
    </location>
</feature>
<feature type="compositionally biased region" description="Low complexity" evidence="9">
    <location>
        <begin position="583"/>
        <end position="599"/>
    </location>
</feature>
<dbReference type="PANTHER" id="PTHR30540">
    <property type="entry name" value="OSMOTIC STRESS POTASSIUM TRANSPORTER"/>
    <property type="match status" value="1"/>
</dbReference>
<evidence type="ECO:0000256" key="3">
    <source>
        <dbReference type="ARBA" id="ARBA00022538"/>
    </source>
</evidence>
<keyword evidence="5" id="KW-0630">Potassium</keyword>
<evidence type="ECO:0000313" key="13">
    <source>
        <dbReference type="EMBL" id="KAH7035846.1"/>
    </source>
</evidence>
<keyword evidence="7" id="KW-0406">Ion transport</keyword>
<evidence type="ECO:0000256" key="9">
    <source>
        <dbReference type="SAM" id="MobiDB-lite"/>
    </source>
</evidence>
<keyword evidence="6 10" id="KW-1133">Transmembrane helix</keyword>
<evidence type="ECO:0000256" key="7">
    <source>
        <dbReference type="ARBA" id="ARBA00023065"/>
    </source>
</evidence>
<evidence type="ECO:0000256" key="2">
    <source>
        <dbReference type="ARBA" id="ARBA00022448"/>
    </source>
</evidence>
<feature type="transmembrane region" description="Helical" evidence="10">
    <location>
        <begin position="82"/>
        <end position="105"/>
    </location>
</feature>
<name>A0A9P8YF70_9PEZI</name>
<feature type="compositionally biased region" description="Low complexity" evidence="9">
    <location>
        <begin position="7"/>
        <end position="22"/>
    </location>
</feature>
<feature type="transmembrane region" description="Helical" evidence="10">
    <location>
        <begin position="125"/>
        <end position="143"/>
    </location>
</feature>
<feature type="transmembrane region" description="Helical" evidence="10">
    <location>
        <begin position="532"/>
        <end position="550"/>
    </location>
</feature>
<feature type="transmembrane region" description="Helical" evidence="10">
    <location>
        <begin position="506"/>
        <end position="526"/>
    </location>
</feature>
<comment type="caution">
    <text evidence="13">The sequence shown here is derived from an EMBL/GenBank/DDBJ whole genome shotgun (WGS) entry which is preliminary data.</text>
</comment>
<dbReference type="RefSeq" id="XP_046015939.1">
    <property type="nucleotide sequence ID" value="XM_046153372.1"/>
</dbReference>
<evidence type="ECO:0000256" key="5">
    <source>
        <dbReference type="ARBA" id="ARBA00022958"/>
    </source>
</evidence>
<dbReference type="GO" id="GO:0015079">
    <property type="term" value="F:potassium ion transmembrane transporter activity"/>
    <property type="evidence" value="ECO:0007669"/>
    <property type="project" value="InterPro"/>
</dbReference>
<dbReference type="InterPro" id="IPR053951">
    <property type="entry name" value="K_trans_N"/>
</dbReference>
<evidence type="ECO:0000256" key="1">
    <source>
        <dbReference type="ARBA" id="ARBA00004141"/>
    </source>
</evidence>
<dbReference type="AlphaFoldDB" id="A0A9P8YF70"/>
<gene>
    <name evidence="13" type="ORF">B0I36DRAFT_319202</name>
</gene>
<evidence type="ECO:0000259" key="12">
    <source>
        <dbReference type="Pfam" id="PF22776"/>
    </source>
</evidence>
<feature type="transmembrane region" description="Helical" evidence="10">
    <location>
        <begin position="476"/>
        <end position="499"/>
    </location>
</feature>
<feature type="transmembrane region" description="Helical" evidence="10">
    <location>
        <begin position="206"/>
        <end position="225"/>
    </location>
</feature>
<feature type="domain" description="K+ potassium transporter C-terminal" evidence="12">
    <location>
        <begin position="632"/>
        <end position="688"/>
    </location>
</feature>
<dbReference type="OrthoDB" id="504708at2759"/>
<dbReference type="GeneID" id="70182918"/>
<keyword evidence="14" id="KW-1185">Reference proteome</keyword>
<dbReference type="InterPro" id="IPR003855">
    <property type="entry name" value="K+_transporter"/>
</dbReference>
<reference evidence="13" key="1">
    <citation type="journal article" date="2021" name="Nat. Commun.">
        <title>Genetic determinants of endophytism in the Arabidopsis root mycobiome.</title>
        <authorList>
            <person name="Mesny F."/>
            <person name="Miyauchi S."/>
            <person name="Thiergart T."/>
            <person name="Pickel B."/>
            <person name="Atanasova L."/>
            <person name="Karlsson M."/>
            <person name="Huettel B."/>
            <person name="Barry K.W."/>
            <person name="Haridas S."/>
            <person name="Chen C."/>
            <person name="Bauer D."/>
            <person name="Andreopoulos W."/>
            <person name="Pangilinan J."/>
            <person name="LaButti K."/>
            <person name="Riley R."/>
            <person name="Lipzen A."/>
            <person name="Clum A."/>
            <person name="Drula E."/>
            <person name="Henrissat B."/>
            <person name="Kohler A."/>
            <person name="Grigoriev I.V."/>
            <person name="Martin F.M."/>
            <person name="Hacquard S."/>
        </authorList>
    </citation>
    <scope>NUCLEOTIDE SEQUENCE</scope>
    <source>
        <strain evidence="13">MPI-CAGE-CH-0230</strain>
    </source>
</reference>
<keyword evidence="3" id="KW-0633">Potassium transport</keyword>
<evidence type="ECO:0000256" key="4">
    <source>
        <dbReference type="ARBA" id="ARBA00022692"/>
    </source>
</evidence>
<dbReference type="NCBIfam" id="TIGR00794">
    <property type="entry name" value="kup"/>
    <property type="match status" value="1"/>
</dbReference>
<evidence type="ECO:0000256" key="8">
    <source>
        <dbReference type="ARBA" id="ARBA00023136"/>
    </source>
</evidence>
<dbReference type="PANTHER" id="PTHR30540:SF83">
    <property type="entry name" value="K+ POTASSIUM TRANSPORTER"/>
    <property type="match status" value="1"/>
</dbReference>
<dbReference type="Pfam" id="PF22776">
    <property type="entry name" value="K_trans_C"/>
    <property type="match status" value="1"/>
</dbReference>
<feature type="region of interest" description="Disordered" evidence="9">
    <location>
        <begin position="577"/>
        <end position="618"/>
    </location>
</feature>
<keyword evidence="8 10" id="KW-0472">Membrane</keyword>
<sequence>MDPRTTSSHSSSSSSAAAAAAATGSPANDEEPPIELPDRPYQADDSPPAVAPSGLTYDEEKARKIAIYDLNKARKQKFRGALLLWVAFQSTGVIYGEIGTSPLYVFSSTFSSQPSWADLTGALSIIIWSLTLIVTIKYAFIVLRADDDGQGGTFALYSLLSRYTQIVESDPRTSGLIQMRRCPTNELRPGARSVRRILENSRAIQFSLKVVGVVGVSLVIAETVLMPAQSVLGAIQGIRVADPDLGTPAVVGISCALLIVLFLIQPFGTSKLGTTFAPIVTLWMLFNLGSGIYNLAAYDHTVLKAFNPAYAFSYLVRNKYEGWKSLGGLLLAFTGVEALFADLGAFSMTAVQISWLALAYPCLLFTYAGQAAFIAMDETGKAFTNPFFYTVPPGTFYFGLVIAVLAAIVASQAMITSTFQLLSQVMKLSYFPHIKVVHTSERFHEQVYMPLANWLLMVGTVIVTAVYNNTTSLGQAYGVCVILVTFITTCLVALVAILVWHVPIFIVLPIFLIFAALDGAFMTAVLTKVPDGAWFTLVLAFLISSIFILWRFGKEAQWSAESLDRLAATDLFTASDPNSATNTGSEAQATGTEAGTTSSDMRHRGNQPPHQQQQQQPHLAAAFGGHPVSTVPGLGIFFDKIGDPAVLPVSFVHFVRKFAARPTVLIFFHMRSLPVPFVDPSERFVVTTARALPPTDSSPGTESVSRGRRLSRGNSNMFTAAAAAAAVAAARDDTRDSGVGGLGIISQNEEYDHDQITSAAAAASAAAATSAATTAALLPNCYNVVLRHGYADEPTPPGLAEELVAQVELVVARSAQSEDAAVRALEALREACRSQTVYVLGKETLRIRRPGGSSGCGTSSSMMMLGGKRMSAGSVGLDVVERRGSVQKTIREWSPWSIGRRILLGAFLWIRENSRNKLAEVNIDVDSVVEVGFLKEIS</sequence>
<feature type="transmembrane region" description="Helical" evidence="10">
    <location>
        <begin position="353"/>
        <end position="376"/>
    </location>
</feature>
<dbReference type="InterPro" id="IPR053952">
    <property type="entry name" value="K_trans_C"/>
</dbReference>
<protein>
    <submittedName>
        <fullName evidence="13">Potassium transporter-domain-containing protein</fullName>
    </submittedName>
</protein>
<feature type="transmembrane region" description="Helical" evidence="10">
    <location>
        <begin position="396"/>
        <end position="422"/>
    </location>
</feature>
<comment type="subcellular location">
    <subcellularLocation>
        <location evidence="1">Membrane</location>
        <topology evidence="1">Multi-pass membrane protein</topology>
    </subcellularLocation>
</comment>
<feature type="transmembrane region" description="Helical" evidence="10">
    <location>
        <begin position="276"/>
        <end position="296"/>
    </location>
</feature>
<feature type="compositionally biased region" description="Low complexity" evidence="9">
    <location>
        <begin position="607"/>
        <end position="618"/>
    </location>
</feature>
<feature type="transmembrane region" description="Helical" evidence="10">
    <location>
        <begin position="245"/>
        <end position="264"/>
    </location>
</feature>
<organism evidence="13 14">
    <name type="scientific">Microdochium trichocladiopsis</name>
    <dbReference type="NCBI Taxonomy" id="1682393"/>
    <lineage>
        <taxon>Eukaryota</taxon>
        <taxon>Fungi</taxon>
        <taxon>Dikarya</taxon>
        <taxon>Ascomycota</taxon>
        <taxon>Pezizomycotina</taxon>
        <taxon>Sordariomycetes</taxon>
        <taxon>Xylariomycetidae</taxon>
        <taxon>Xylariales</taxon>
        <taxon>Microdochiaceae</taxon>
        <taxon>Microdochium</taxon>
    </lineage>
</organism>
<dbReference type="Proteomes" id="UP000756346">
    <property type="component" value="Unassembled WGS sequence"/>
</dbReference>
<evidence type="ECO:0000256" key="6">
    <source>
        <dbReference type="ARBA" id="ARBA00022989"/>
    </source>
</evidence>
<evidence type="ECO:0000313" key="14">
    <source>
        <dbReference type="Proteomes" id="UP000756346"/>
    </source>
</evidence>